<dbReference type="STRING" id="762968.HMPREF9441_00475"/>
<dbReference type="Proteomes" id="UP000003598">
    <property type="component" value="Unassembled WGS sequence"/>
</dbReference>
<accession>G5SMA1</accession>
<name>G5SMA1_9BACT</name>
<comment type="caution">
    <text evidence="1">The sequence shown here is derived from an EMBL/GenBank/DDBJ whole genome shotgun (WGS) entry which is preliminary data.</text>
</comment>
<dbReference type="EMBL" id="AFFY01000005">
    <property type="protein sequence ID" value="EHH01659.1"/>
    <property type="molecule type" value="Genomic_DNA"/>
</dbReference>
<reference evidence="1 2" key="1">
    <citation type="submission" date="2011-03" db="EMBL/GenBank/DDBJ databases">
        <authorList>
            <person name="Weinstock G."/>
            <person name="Sodergren E."/>
            <person name="Clifton S."/>
            <person name="Fulton L."/>
            <person name="Fulton B."/>
            <person name="Courtney L."/>
            <person name="Fronick C."/>
            <person name="Harrison M."/>
            <person name="Strong C."/>
            <person name="Farmer C."/>
            <person name="Delahaunty K."/>
            <person name="Markovic C."/>
            <person name="Hall O."/>
            <person name="Minx P."/>
            <person name="Tomlinson C."/>
            <person name="Mitreva M."/>
            <person name="Hou S."/>
            <person name="Chen J."/>
            <person name="Wollam A."/>
            <person name="Pepin K.H."/>
            <person name="Johnson M."/>
            <person name="Bhonagiri V."/>
            <person name="Zhang X."/>
            <person name="Suruliraj S."/>
            <person name="Warren W."/>
            <person name="Chinwalla A."/>
            <person name="Mardis E.R."/>
            <person name="Wilson R.K."/>
        </authorList>
    </citation>
    <scope>NUCLEOTIDE SEQUENCE [LARGE SCALE GENOMIC DNA]</scope>
    <source>
        <strain evidence="1 2">YIT 11840</strain>
    </source>
</reference>
<proteinExistence type="predicted"/>
<evidence type="ECO:0000313" key="1">
    <source>
        <dbReference type="EMBL" id="EHH01659.1"/>
    </source>
</evidence>
<keyword evidence="2" id="KW-1185">Reference proteome</keyword>
<protein>
    <submittedName>
        <fullName evidence="1">Uncharacterized protein</fullName>
    </submittedName>
</protein>
<gene>
    <name evidence="1" type="ORF">HMPREF9441_00475</name>
</gene>
<evidence type="ECO:0000313" key="2">
    <source>
        <dbReference type="Proteomes" id="UP000003598"/>
    </source>
</evidence>
<dbReference type="AlphaFoldDB" id="G5SMA1"/>
<organism evidence="1 2">
    <name type="scientific">Paraprevotella clara YIT 11840</name>
    <dbReference type="NCBI Taxonomy" id="762968"/>
    <lineage>
        <taxon>Bacteria</taxon>
        <taxon>Pseudomonadati</taxon>
        <taxon>Bacteroidota</taxon>
        <taxon>Bacteroidia</taxon>
        <taxon>Bacteroidales</taxon>
        <taxon>Prevotellaceae</taxon>
        <taxon>Paraprevotella</taxon>
    </lineage>
</organism>
<dbReference type="HOGENOM" id="CLU_3313983_0_0_10"/>
<sequence length="39" mass="4689">MVNKEDTLEWQKPYEGILLLHSLPTKVFPKTPFIFQDVW</sequence>